<feature type="non-terminal residue" evidence="1">
    <location>
        <position position="39"/>
    </location>
</feature>
<dbReference type="Gramene" id="OMP11042">
    <property type="protein sequence ID" value="OMP11042"/>
    <property type="gene ID" value="CCACVL1_00707"/>
</dbReference>
<protein>
    <submittedName>
        <fullName evidence="1">Uncharacterized protein</fullName>
    </submittedName>
</protein>
<organism evidence="1 2">
    <name type="scientific">Corchorus capsularis</name>
    <name type="common">Jute</name>
    <dbReference type="NCBI Taxonomy" id="210143"/>
    <lineage>
        <taxon>Eukaryota</taxon>
        <taxon>Viridiplantae</taxon>
        <taxon>Streptophyta</taxon>
        <taxon>Embryophyta</taxon>
        <taxon>Tracheophyta</taxon>
        <taxon>Spermatophyta</taxon>
        <taxon>Magnoliopsida</taxon>
        <taxon>eudicotyledons</taxon>
        <taxon>Gunneridae</taxon>
        <taxon>Pentapetalae</taxon>
        <taxon>rosids</taxon>
        <taxon>malvids</taxon>
        <taxon>Malvales</taxon>
        <taxon>Malvaceae</taxon>
        <taxon>Grewioideae</taxon>
        <taxon>Apeibeae</taxon>
        <taxon>Corchorus</taxon>
    </lineage>
</organism>
<dbReference type="AlphaFoldDB" id="A0A1R3KVD7"/>
<proteinExistence type="predicted"/>
<accession>A0A1R3KVD7</accession>
<comment type="caution">
    <text evidence="1">The sequence shown here is derived from an EMBL/GenBank/DDBJ whole genome shotgun (WGS) entry which is preliminary data.</text>
</comment>
<evidence type="ECO:0000313" key="2">
    <source>
        <dbReference type="Proteomes" id="UP000188268"/>
    </source>
</evidence>
<dbReference type="Proteomes" id="UP000188268">
    <property type="component" value="Unassembled WGS sequence"/>
</dbReference>
<gene>
    <name evidence="1" type="ORF">CCACVL1_00707</name>
</gene>
<evidence type="ECO:0000313" key="1">
    <source>
        <dbReference type="EMBL" id="OMP11042.1"/>
    </source>
</evidence>
<reference evidence="1 2" key="1">
    <citation type="submission" date="2013-09" db="EMBL/GenBank/DDBJ databases">
        <title>Corchorus capsularis genome sequencing.</title>
        <authorList>
            <person name="Alam M."/>
            <person name="Haque M.S."/>
            <person name="Islam M.S."/>
            <person name="Emdad E.M."/>
            <person name="Islam M.M."/>
            <person name="Ahmed B."/>
            <person name="Halim A."/>
            <person name="Hossen Q.M.M."/>
            <person name="Hossain M.Z."/>
            <person name="Ahmed R."/>
            <person name="Khan M.M."/>
            <person name="Islam R."/>
            <person name="Rashid M.M."/>
            <person name="Khan S.A."/>
            <person name="Rahman M.S."/>
            <person name="Alam M."/>
        </authorList>
    </citation>
    <scope>NUCLEOTIDE SEQUENCE [LARGE SCALE GENOMIC DNA]</scope>
    <source>
        <strain evidence="2">cv. CVL-1</strain>
        <tissue evidence="1">Whole seedling</tissue>
    </source>
</reference>
<keyword evidence="2" id="KW-1185">Reference proteome</keyword>
<name>A0A1R3KVD7_COCAP</name>
<sequence>VSLVITRYQTHTNLILIYRGRKYSKLQVAMQAPLQRADQ</sequence>
<dbReference type="EMBL" id="AWWV01001646">
    <property type="protein sequence ID" value="OMP11042.1"/>
    <property type="molecule type" value="Genomic_DNA"/>
</dbReference>
<feature type="non-terminal residue" evidence="1">
    <location>
        <position position="1"/>
    </location>
</feature>